<dbReference type="KEGG" id="nwa:Nwat_1240"/>
<dbReference type="OrthoDB" id="5569943at2"/>
<gene>
    <name evidence="3" type="ordered locus">Nwat_1240</name>
</gene>
<evidence type="ECO:0000256" key="2">
    <source>
        <dbReference type="SAM" id="Phobius"/>
    </source>
</evidence>
<keyword evidence="4" id="KW-1185">Reference proteome</keyword>
<dbReference type="eggNOG" id="ENOG502ZAYZ">
    <property type="taxonomic scope" value="Bacteria"/>
</dbReference>
<dbReference type="Proteomes" id="UP000000393">
    <property type="component" value="Chromosome"/>
</dbReference>
<accession>D8K5J3</accession>
<dbReference type="AlphaFoldDB" id="D8K5J3"/>
<dbReference type="HOGENOM" id="CLU_116320_0_0_6"/>
<feature type="transmembrane region" description="Helical" evidence="2">
    <location>
        <begin position="32"/>
        <end position="54"/>
    </location>
</feature>
<feature type="region of interest" description="Disordered" evidence="1">
    <location>
        <begin position="159"/>
        <end position="204"/>
    </location>
</feature>
<dbReference type="STRING" id="105559.Nwat_1240"/>
<reference evidence="3 4" key="1">
    <citation type="submission" date="2010-06" db="EMBL/GenBank/DDBJ databases">
        <title>Complete sequence of chromosome of Nitrosococcus watsoni C-113.</title>
        <authorList>
            <consortium name="US DOE Joint Genome Institute"/>
            <person name="Lucas S."/>
            <person name="Copeland A."/>
            <person name="Lapidus A."/>
            <person name="Cheng J.-F."/>
            <person name="Bruce D."/>
            <person name="Goodwin L."/>
            <person name="Pitluck S."/>
            <person name="Malfatti S.A."/>
            <person name="Chain P.S.G."/>
            <person name="Land M."/>
            <person name="Hauser L."/>
            <person name="Kyrpides N."/>
            <person name="Ivanova N."/>
            <person name="Cambell M.A."/>
            <person name="Heidelberg J.F."/>
            <person name="Klotz M.G."/>
            <person name="Woyke T."/>
        </authorList>
    </citation>
    <scope>NUCLEOTIDE SEQUENCE [LARGE SCALE GENOMIC DNA]</scope>
    <source>
        <strain evidence="3 4">C-113</strain>
    </source>
</reference>
<organism evidence="3 4">
    <name type="scientific">Nitrosococcus watsoni (strain C-113)</name>
    <dbReference type="NCBI Taxonomy" id="105559"/>
    <lineage>
        <taxon>Bacteria</taxon>
        <taxon>Pseudomonadati</taxon>
        <taxon>Pseudomonadota</taxon>
        <taxon>Gammaproteobacteria</taxon>
        <taxon>Chromatiales</taxon>
        <taxon>Chromatiaceae</taxon>
        <taxon>Nitrosococcus</taxon>
    </lineage>
</organism>
<evidence type="ECO:0008006" key="5">
    <source>
        <dbReference type="Google" id="ProtNLM"/>
    </source>
</evidence>
<keyword evidence="2" id="KW-0472">Membrane</keyword>
<dbReference type="RefSeq" id="WP_013220266.1">
    <property type="nucleotide sequence ID" value="NC_014315.1"/>
</dbReference>
<feature type="compositionally biased region" description="Basic and acidic residues" evidence="1">
    <location>
        <begin position="185"/>
        <end position="204"/>
    </location>
</feature>
<evidence type="ECO:0000256" key="1">
    <source>
        <dbReference type="SAM" id="MobiDB-lite"/>
    </source>
</evidence>
<feature type="transmembrane region" description="Helical" evidence="2">
    <location>
        <begin position="106"/>
        <end position="124"/>
    </location>
</feature>
<evidence type="ECO:0000313" key="3">
    <source>
        <dbReference type="EMBL" id="ADJ28170.1"/>
    </source>
</evidence>
<protein>
    <recommendedName>
        <fullName evidence="5">Transmembrane protein</fullName>
    </recommendedName>
</protein>
<feature type="transmembrane region" description="Helical" evidence="2">
    <location>
        <begin position="7"/>
        <end position="26"/>
    </location>
</feature>
<keyword evidence="2" id="KW-1133">Transmembrane helix</keyword>
<proteinExistence type="predicted"/>
<keyword evidence="2" id="KW-0812">Transmembrane</keyword>
<sequence>MSMLRFLPGIIIIQAATAILVFAFLEHPGTNWLPYGLLALIASFMTAFWFASIADHIRKDALVRTKEKLLQEREQLLVSTEKEKNRAFEQTHKRIVKETNRAHAKANFKVGAAVVGAAAVGVGLLTLQFFTVGILTLLAAGGALTGYAVRARQESLKGKEAKKNLFRRKPMELIEAETSGPNPPRLEKKPQQDESNPDHQRPSG</sequence>
<evidence type="ECO:0000313" key="4">
    <source>
        <dbReference type="Proteomes" id="UP000000393"/>
    </source>
</evidence>
<dbReference type="EMBL" id="CP002086">
    <property type="protein sequence ID" value="ADJ28170.1"/>
    <property type="molecule type" value="Genomic_DNA"/>
</dbReference>
<name>D8K5J3_NITWC</name>